<organism evidence="1 2">
    <name type="scientific">Monilinia laxa</name>
    <name type="common">Brown rot fungus</name>
    <name type="synonym">Sclerotinia laxa</name>
    <dbReference type="NCBI Taxonomy" id="61186"/>
    <lineage>
        <taxon>Eukaryota</taxon>
        <taxon>Fungi</taxon>
        <taxon>Dikarya</taxon>
        <taxon>Ascomycota</taxon>
        <taxon>Pezizomycotina</taxon>
        <taxon>Leotiomycetes</taxon>
        <taxon>Helotiales</taxon>
        <taxon>Sclerotiniaceae</taxon>
        <taxon>Monilinia</taxon>
    </lineage>
</organism>
<dbReference type="EMBL" id="VIGI01000012">
    <property type="protein sequence ID" value="KAB8293206.1"/>
    <property type="molecule type" value="Genomic_DNA"/>
</dbReference>
<comment type="caution">
    <text evidence="1">The sequence shown here is derived from an EMBL/GenBank/DDBJ whole genome shotgun (WGS) entry which is preliminary data.</text>
</comment>
<dbReference type="AlphaFoldDB" id="A0A5N6JWA5"/>
<keyword evidence="2" id="KW-1185">Reference proteome</keyword>
<sequence length="82" mass="9300">MYICLGLANYFETKTGGDLKRSRAPVNSFKSLLPRRKKAAQSAGFHHPHETVSTSESKKHYYNRYVAVNLDEPKLVASFPSR</sequence>
<evidence type="ECO:0000313" key="2">
    <source>
        <dbReference type="Proteomes" id="UP000326757"/>
    </source>
</evidence>
<name>A0A5N6JWA5_MONLA</name>
<protein>
    <submittedName>
        <fullName evidence="1">Uncharacterized protein</fullName>
    </submittedName>
</protein>
<accession>A0A5N6JWA5</accession>
<evidence type="ECO:0000313" key="1">
    <source>
        <dbReference type="EMBL" id="KAB8293206.1"/>
    </source>
</evidence>
<reference evidence="1 2" key="1">
    <citation type="submission" date="2019-06" db="EMBL/GenBank/DDBJ databases">
        <title>Genome Sequence of the Brown Rot Fungal Pathogen Monilinia laxa.</title>
        <authorList>
            <person name="De Miccolis Angelini R.M."/>
            <person name="Landi L."/>
            <person name="Abate D."/>
            <person name="Pollastro S."/>
            <person name="Romanazzi G."/>
            <person name="Faretra F."/>
        </authorList>
    </citation>
    <scope>NUCLEOTIDE SEQUENCE [LARGE SCALE GENOMIC DNA]</scope>
    <source>
        <strain evidence="1 2">Mlax316</strain>
    </source>
</reference>
<proteinExistence type="predicted"/>
<gene>
    <name evidence="1" type="ORF">EYC80_007546</name>
</gene>
<dbReference type="Proteomes" id="UP000326757">
    <property type="component" value="Unassembled WGS sequence"/>
</dbReference>